<protein>
    <recommendedName>
        <fullName evidence="2">DUF3152 domain-containing protein</fullName>
    </recommendedName>
</protein>
<name>A0ABP7I4Q4_9ACTN</name>
<gene>
    <name evidence="3" type="ORF">GCM10022242_10380</name>
</gene>
<keyword evidence="1" id="KW-0732">Signal</keyword>
<evidence type="ECO:0000313" key="3">
    <source>
        <dbReference type="EMBL" id="GAA3809587.1"/>
    </source>
</evidence>
<feature type="domain" description="DUF3152" evidence="2">
    <location>
        <begin position="118"/>
        <end position="267"/>
    </location>
</feature>
<keyword evidence="4" id="KW-1185">Reference proteome</keyword>
<dbReference type="Proteomes" id="UP001501821">
    <property type="component" value="Unassembled WGS sequence"/>
</dbReference>
<evidence type="ECO:0000256" key="1">
    <source>
        <dbReference type="SAM" id="SignalP"/>
    </source>
</evidence>
<dbReference type="SUPFAM" id="SSF55486">
    <property type="entry name" value="Metalloproteases ('zincins'), catalytic domain"/>
    <property type="match status" value="1"/>
</dbReference>
<evidence type="ECO:0000259" key="2">
    <source>
        <dbReference type="Pfam" id="PF11350"/>
    </source>
</evidence>
<proteinExistence type="predicted"/>
<comment type="caution">
    <text evidence="3">The sequence shown here is derived from an EMBL/GenBank/DDBJ whole genome shotgun (WGS) entry which is preliminary data.</text>
</comment>
<dbReference type="EMBL" id="BAABAH010000002">
    <property type="protein sequence ID" value="GAA3809587.1"/>
    <property type="molecule type" value="Genomic_DNA"/>
</dbReference>
<dbReference type="RefSeq" id="WP_344772981.1">
    <property type="nucleotide sequence ID" value="NZ_BAABAH010000002.1"/>
</dbReference>
<dbReference type="Pfam" id="PF11350">
    <property type="entry name" value="DUF3152"/>
    <property type="match status" value="1"/>
</dbReference>
<dbReference type="InterPro" id="IPR022603">
    <property type="entry name" value="DUF3152"/>
</dbReference>
<organism evidence="3 4">
    <name type="scientific">Nocardioides panacisoli</name>
    <dbReference type="NCBI Taxonomy" id="627624"/>
    <lineage>
        <taxon>Bacteria</taxon>
        <taxon>Bacillati</taxon>
        <taxon>Actinomycetota</taxon>
        <taxon>Actinomycetes</taxon>
        <taxon>Propionibacteriales</taxon>
        <taxon>Nocardioidaceae</taxon>
        <taxon>Nocardioides</taxon>
    </lineage>
</organism>
<reference evidence="4" key="1">
    <citation type="journal article" date="2019" name="Int. J. Syst. Evol. Microbiol.">
        <title>The Global Catalogue of Microorganisms (GCM) 10K type strain sequencing project: providing services to taxonomists for standard genome sequencing and annotation.</title>
        <authorList>
            <consortium name="The Broad Institute Genomics Platform"/>
            <consortium name="The Broad Institute Genome Sequencing Center for Infectious Disease"/>
            <person name="Wu L."/>
            <person name="Ma J."/>
        </authorList>
    </citation>
    <scope>NUCLEOTIDE SEQUENCE [LARGE SCALE GENOMIC DNA]</scope>
    <source>
        <strain evidence="4">JCM 16953</strain>
    </source>
</reference>
<feature type="signal peptide" evidence="1">
    <location>
        <begin position="1"/>
        <end position="27"/>
    </location>
</feature>
<sequence>MGLTRRSGLLLALLLVLSLLPFSAADAGTTDRPPLEMVKAPSVSGVNRFGHTLEADRGRWRPTPTHADYQWLRDGEPIRDADRFRYELQPRDVDHRIAVSVTVYAPEHRATSRRVVVGRALHRVPVRRTVHYSVRAKGHITASMSRFRSVAQQVYDDPRGWRGAGVRFVRVPKGGSFTLWLSEARLVPTFSSECSAMWSCRVGRNVIINQTRWLHASPAWNAGSLGRLAYRNMVVNHETGHWLGFHHATCPRRGAPAPVMMQQSKGTGGCRFNPFPTLAELHRVHNPRLQARPAVAVD</sequence>
<feature type="chain" id="PRO_5046574125" description="DUF3152 domain-containing protein" evidence="1">
    <location>
        <begin position="28"/>
        <end position="298"/>
    </location>
</feature>
<accession>A0ABP7I4Q4</accession>
<evidence type="ECO:0000313" key="4">
    <source>
        <dbReference type="Proteomes" id="UP001501821"/>
    </source>
</evidence>
<dbReference type="Gene3D" id="2.60.40.2700">
    <property type="match status" value="1"/>
</dbReference>